<dbReference type="AlphaFoldDB" id="A0A2A5AV91"/>
<accession>A0A2A5AV91</accession>
<gene>
    <name evidence="2" type="ORF">COA96_12680</name>
</gene>
<dbReference type="Proteomes" id="UP000218327">
    <property type="component" value="Unassembled WGS sequence"/>
</dbReference>
<evidence type="ECO:0000256" key="1">
    <source>
        <dbReference type="SAM" id="Phobius"/>
    </source>
</evidence>
<reference evidence="3" key="1">
    <citation type="submission" date="2017-08" db="EMBL/GenBank/DDBJ databases">
        <title>A dynamic microbial community with high functional redundancy inhabits the cold, oxic subseafloor aquifer.</title>
        <authorList>
            <person name="Tully B.J."/>
            <person name="Wheat C.G."/>
            <person name="Glazer B.T."/>
            <person name="Huber J.A."/>
        </authorList>
    </citation>
    <scope>NUCLEOTIDE SEQUENCE [LARGE SCALE GENOMIC DNA]</scope>
</reference>
<keyword evidence="1" id="KW-0812">Transmembrane</keyword>
<protein>
    <submittedName>
        <fullName evidence="2">Uncharacterized protein</fullName>
    </submittedName>
</protein>
<feature type="transmembrane region" description="Helical" evidence="1">
    <location>
        <begin position="12"/>
        <end position="33"/>
    </location>
</feature>
<sequence length="78" mass="8633">MPVEKASGKVKLISCLLIAQFLSMIYVSASIIFDVDNSIISYAIILLVSSIGLFLLKNRQGTPILLKKQKHKKQLTSN</sequence>
<evidence type="ECO:0000313" key="3">
    <source>
        <dbReference type="Proteomes" id="UP000218327"/>
    </source>
</evidence>
<dbReference type="EMBL" id="NVVJ01000045">
    <property type="protein sequence ID" value="PCJ23050.1"/>
    <property type="molecule type" value="Genomic_DNA"/>
</dbReference>
<keyword evidence="1" id="KW-1133">Transmembrane helix</keyword>
<evidence type="ECO:0000313" key="2">
    <source>
        <dbReference type="EMBL" id="PCJ23050.1"/>
    </source>
</evidence>
<feature type="transmembrane region" description="Helical" evidence="1">
    <location>
        <begin position="39"/>
        <end position="56"/>
    </location>
</feature>
<organism evidence="2 3">
    <name type="scientific">SAR86 cluster bacterium</name>
    <dbReference type="NCBI Taxonomy" id="2030880"/>
    <lineage>
        <taxon>Bacteria</taxon>
        <taxon>Pseudomonadati</taxon>
        <taxon>Pseudomonadota</taxon>
        <taxon>Gammaproteobacteria</taxon>
        <taxon>SAR86 cluster</taxon>
    </lineage>
</organism>
<name>A0A2A5AV91_9GAMM</name>
<keyword evidence="1" id="KW-0472">Membrane</keyword>
<proteinExistence type="predicted"/>
<comment type="caution">
    <text evidence="2">The sequence shown here is derived from an EMBL/GenBank/DDBJ whole genome shotgun (WGS) entry which is preliminary data.</text>
</comment>